<evidence type="ECO:0000256" key="6">
    <source>
        <dbReference type="SAM" id="MobiDB-lite"/>
    </source>
</evidence>
<evidence type="ECO:0000313" key="7">
    <source>
        <dbReference type="EMBL" id="KAK7197926.1"/>
    </source>
</evidence>
<evidence type="ECO:0000256" key="1">
    <source>
        <dbReference type="ARBA" id="ARBA00004370"/>
    </source>
</evidence>
<evidence type="ECO:0000256" key="3">
    <source>
        <dbReference type="ARBA" id="ARBA00023136"/>
    </source>
</evidence>
<evidence type="ECO:0000256" key="4">
    <source>
        <dbReference type="ARBA" id="ARBA00023288"/>
    </source>
</evidence>
<evidence type="ECO:0000256" key="2">
    <source>
        <dbReference type="ARBA" id="ARBA00007293"/>
    </source>
</evidence>
<evidence type="ECO:0000313" key="8">
    <source>
        <dbReference type="Proteomes" id="UP001430356"/>
    </source>
</evidence>
<dbReference type="InterPro" id="IPR004241">
    <property type="entry name" value="Atg8-like"/>
</dbReference>
<keyword evidence="5" id="KW-0072">Autophagy</keyword>
<dbReference type="EMBL" id="JAECZO010000125">
    <property type="protein sequence ID" value="KAK7197926.1"/>
    <property type="molecule type" value="Genomic_DNA"/>
</dbReference>
<dbReference type="Pfam" id="PF02991">
    <property type="entry name" value="ATG8"/>
    <property type="match status" value="4"/>
</dbReference>
<comment type="subcellular location">
    <subcellularLocation>
        <location evidence="1">Membrane</location>
    </subcellularLocation>
</comment>
<reference evidence="7 8" key="1">
    <citation type="journal article" date="2021" name="MBio">
        <title>A New Model Trypanosomatid, Novymonas esmeraldas: Genomic Perception of Its 'Candidatus Pandoraea novymonadis' Endosymbiont.</title>
        <authorList>
            <person name="Zakharova A."/>
            <person name="Saura A."/>
            <person name="Butenko A."/>
            <person name="Podesvova L."/>
            <person name="Warmusova S."/>
            <person name="Kostygov A.Y."/>
            <person name="Nenarokova A."/>
            <person name="Lukes J."/>
            <person name="Opperdoes F.R."/>
            <person name="Yurchenko V."/>
        </authorList>
    </citation>
    <scope>NUCLEOTIDE SEQUENCE [LARGE SCALE GENOMIC DNA]</scope>
    <source>
        <strain evidence="7 8">E262AT.01</strain>
    </source>
</reference>
<dbReference type="SUPFAM" id="SSF54236">
    <property type="entry name" value="Ubiquitin-like"/>
    <property type="match status" value="4"/>
</dbReference>
<proteinExistence type="inferred from homology"/>
<comment type="similarity">
    <text evidence="2 5">Belongs to the ATG8 family.</text>
</comment>
<sequence>MRRTSVASVSMTSFRDAHSEAERREEAAEGLSKGKIPIICERRIDSTLPDLARKKFLVSPTMRVGTFATLLQQRISQEVGEPFFLFIGDEVLKSGSTSTHDLYNSHKDADGFLYVYYGNEVSSDATRMGPYKSSHSAAERAAEAQEALCLHKIPIICERAEGSTLTDIAKKKFIVAPTMMVSHFTVLLKERIASEVADAFFLFLGDSVLAAGDLSMQDLYDNNKDRDGLLYVRYDNRAPEGAVRMGTYKATHPLAERRREAADGVAMGKIPIICEKKEKSSVPDLAKKKFIVAPTMSVGTFAALLHQRVTTEVDQHIHLFVADSVLTASTISMHDLYSSYKDAEDGYLYVYYSNEVPRMTPQIGHYKVSYTHAERMMEAEKALWLEKVPIICEKEDGATVPSITQRKFFVSREMTVNTFVAVLAERITQETQCQIQIFVRGDNITNLKEPVMDLYERAKDADKFLYVTYAS</sequence>
<dbReference type="PANTHER" id="PTHR10969">
    <property type="entry name" value="MICROTUBULE-ASSOCIATED PROTEINS 1A/1B LIGHT CHAIN 3-RELATED"/>
    <property type="match status" value="1"/>
</dbReference>
<keyword evidence="8" id="KW-1185">Reference proteome</keyword>
<keyword evidence="3" id="KW-0472">Membrane</keyword>
<dbReference type="Gene3D" id="3.10.20.90">
    <property type="entry name" value="Phosphatidylinositol 3-kinase Catalytic Subunit, Chain A, domain 1"/>
    <property type="match status" value="4"/>
</dbReference>
<evidence type="ECO:0000256" key="5">
    <source>
        <dbReference type="RuleBase" id="RU004384"/>
    </source>
</evidence>
<accession>A0AAW0EWJ0</accession>
<dbReference type="Proteomes" id="UP001430356">
    <property type="component" value="Unassembled WGS sequence"/>
</dbReference>
<dbReference type="GO" id="GO:0006914">
    <property type="term" value="P:autophagy"/>
    <property type="evidence" value="ECO:0007669"/>
    <property type="project" value="UniProtKB-KW"/>
</dbReference>
<dbReference type="InterPro" id="IPR029071">
    <property type="entry name" value="Ubiquitin-like_domsf"/>
</dbReference>
<organism evidence="7 8">
    <name type="scientific">Novymonas esmeraldas</name>
    <dbReference type="NCBI Taxonomy" id="1808958"/>
    <lineage>
        <taxon>Eukaryota</taxon>
        <taxon>Discoba</taxon>
        <taxon>Euglenozoa</taxon>
        <taxon>Kinetoplastea</taxon>
        <taxon>Metakinetoplastina</taxon>
        <taxon>Trypanosomatida</taxon>
        <taxon>Trypanosomatidae</taxon>
        <taxon>Novymonas</taxon>
    </lineage>
</organism>
<protein>
    <recommendedName>
        <fullName evidence="5">Autophagy-related protein</fullName>
    </recommendedName>
</protein>
<feature type="region of interest" description="Disordered" evidence="6">
    <location>
        <begin position="1"/>
        <end position="28"/>
    </location>
</feature>
<gene>
    <name evidence="7" type="ORF">NESM_000747100</name>
</gene>
<feature type="compositionally biased region" description="Basic and acidic residues" evidence="6">
    <location>
        <begin position="15"/>
        <end position="27"/>
    </location>
</feature>
<name>A0AAW0EWJ0_9TRYP</name>
<dbReference type="GO" id="GO:0016020">
    <property type="term" value="C:membrane"/>
    <property type="evidence" value="ECO:0007669"/>
    <property type="project" value="UniProtKB-SubCell"/>
</dbReference>
<keyword evidence="4" id="KW-0449">Lipoprotein</keyword>
<feature type="compositionally biased region" description="Polar residues" evidence="6">
    <location>
        <begin position="1"/>
        <end position="13"/>
    </location>
</feature>
<dbReference type="AlphaFoldDB" id="A0AAW0EWJ0"/>
<comment type="caution">
    <text evidence="7">The sequence shown here is derived from an EMBL/GenBank/DDBJ whole genome shotgun (WGS) entry which is preliminary data.</text>
</comment>